<gene>
    <name evidence="2" type="ORF">PoB_005459200</name>
</gene>
<feature type="region of interest" description="Disordered" evidence="1">
    <location>
        <begin position="16"/>
        <end position="91"/>
    </location>
</feature>
<dbReference type="Proteomes" id="UP000735302">
    <property type="component" value="Unassembled WGS sequence"/>
</dbReference>
<proteinExistence type="predicted"/>
<organism evidence="2 3">
    <name type="scientific">Plakobranchus ocellatus</name>
    <dbReference type="NCBI Taxonomy" id="259542"/>
    <lineage>
        <taxon>Eukaryota</taxon>
        <taxon>Metazoa</taxon>
        <taxon>Spiralia</taxon>
        <taxon>Lophotrochozoa</taxon>
        <taxon>Mollusca</taxon>
        <taxon>Gastropoda</taxon>
        <taxon>Heterobranchia</taxon>
        <taxon>Euthyneura</taxon>
        <taxon>Panpulmonata</taxon>
        <taxon>Sacoglossa</taxon>
        <taxon>Placobranchoidea</taxon>
        <taxon>Plakobranchidae</taxon>
        <taxon>Plakobranchus</taxon>
    </lineage>
</organism>
<protein>
    <submittedName>
        <fullName evidence="2">Uncharacterized protein</fullName>
    </submittedName>
</protein>
<evidence type="ECO:0000313" key="3">
    <source>
        <dbReference type="Proteomes" id="UP000735302"/>
    </source>
</evidence>
<reference evidence="2 3" key="1">
    <citation type="journal article" date="2021" name="Elife">
        <title>Chloroplast acquisition without the gene transfer in kleptoplastic sea slugs, Plakobranchus ocellatus.</title>
        <authorList>
            <person name="Maeda T."/>
            <person name="Takahashi S."/>
            <person name="Yoshida T."/>
            <person name="Shimamura S."/>
            <person name="Takaki Y."/>
            <person name="Nagai Y."/>
            <person name="Toyoda A."/>
            <person name="Suzuki Y."/>
            <person name="Arimoto A."/>
            <person name="Ishii H."/>
            <person name="Satoh N."/>
            <person name="Nishiyama T."/>
            <person name="Hasebe M."/>
            <person name="Maruyama T."/>
            <person name="Minagawa J."/>
            <person name="Obokata J."/>
            <person name="Shigenobu S."/>
        </authorList>
    </citation>
    <scope>NUCLEOTIDE SEQUENCE [LARGE SCALE GENOMIC DNA]</scope>
</reference>
<sequence>MSNAITDRIRNTVSNTMNGTIRDEGYKEGTMQLGKYEGLKLKRNRDINRDTMSSSSNNNNNNNNNNKNNNNNDNNNNNKNNKKNNSSSSSSSSNIIEIYCYIADCHSGNNSIGYYKIDKKKHP</sequence>
<feature type="compositionally biased region" description="Basic and acidic residues" evidence="1">
    <location>
        <begin position="37"/>
        <end position="49"/>
    </location>
</feature>
<evidence type="ECO:0000256" key="1">
    <source>
        <dbReference type="SAM" id="MobiDB-lite"/>
    </source>
</evidence>
<name>A0AAV4C9Q2_9GAST</name>
<feature type="compositionally biased region" description="Low complexity" evidence="1">
    <location>
        <begin position="53"/>
        <end position="91"/>
    </location>
</feature>
<accession>A0AAV4C9Q2</accession>
<comment type="caution">
    <text evidence="2">The sequence shown here is derived from an EMBL/GenBank/DDBJ whole genome shotgun (WGS) entry which is preliminary data.</text>
</comment>
<dbReference type="AlphaFoldDB" id="A0AAV4C9Q2"/>
<dbReference type="EMBL" id="BLXT01006003">
    <property type="protein sequence ID" value="GFO28087.1"/>
    <property type="molecule type" value="Genomic_DNA"/>
</dbReference>
<evidence type="ECO:0000313" key="2">
    <source>
        <dbReference type="EMBL" id="GFO28087.1"/>
    </source>
</evidence>
<keyword evidence="3" id="KW-1185">Reference proteome</keyword>